<organism evidence="18 19">
    <name type="scientific">Gordonia alkanivorans NBRC 16433</name>
    <dbReference type="NCBI Taxonomy" id="1027371"/>
    <lineage>
        <taxon>Bacteria</taxon>
        <taxon>Bacillati</taxon>
        <taxon>Actinomycetota</taxon>
        <taxon>Actinomycetes</taxon>
        <taxon>Mycobacteriales</taxon>
        <taxon>Gordoniaceae</taxon>
        <taxon>Gordonia</taxon>
    </lineage>
</organism>
<feature type="transmembrane region" description="Helical" evidence="15">
    <location>
        <begin position="26"/>
        <end position="47"/>
    </location>
</feature>
<feature type="domain" description="Polysaccharide chain length determinant N-terminal" evidence="16">
    <location>
        <begin position="18"/>
        <end position="81"/>
    </location>
</feature>
<dbReference type="eggNOG" id="COG3944">
    <property type="taxonomic scope" value="Bacteria"/>
</dbReference>
<evidence type="ECO:0000256" key="4">
    <source>
        <dbReference type="ARBA" id="ARBA00022475"/>
    </source>
</evidence>
<evidence type="ECO:0000259" key="17">
    <source>
        <dbReference type="Pfam" id="PF13614"/>
    </source>
</evidence>
<evidence type="ECO:0000256" key="13">
    <source>
        <dbReference type="ARBA" id="ARBA00023137"/>
    </source>
</evidence>
<evidence type="ECO:0000256" key="9">
    <source>
        <dbReference type="ARBA" id="ARBA00022777"/>
    </source>
</evidence>
<dbReference type="PANTHER" id="PTHR32309">
    <property type="entry name" value="TYROSINE-PROTEIN KINASE"/>
    <property type="match status" value="1"/>
</dbReference>
<dbReference type="InterPro" id="IPR025669">
    <property type="entry name" value="AAA_dom"/>
</dbReference>
<accession>F9VRF1</accession>
<keyword evidence="10" id="KW-0067">ATP-binding</keyword>
<dbReference type="InterPro" id="IPR003856">
    <property type="entry name" value="LPS_length_determ_N"/>
</dbReference>
<dbReference type="SUPFAM" id="SSF52540">
    <property type="entry name" value="P-loop containing nucleoside triphosphate hydrolases"/>
    <property type="match status" value="1"/>
</dbReference>
<keyword evidence="7 15" id="KW-0812">Transmembrane</keyword>
<sequence>MMVTDVEQSLLRRETLNTYLNAFRSAWWVVALGAAVCSVAALGFSLLQTPQYKASATLYVTASQGNNTAAAYQGSLASQERVASYVKLAVTESVLADGVQRAGLNISADDAEHSVAASAASDTSILSISATRGSAWEATRLANGTAEALAEYVRTLETPAGGGSPLAKLTVVAPASEPSSPISPRTGRNVVLGAVVGLLIGAGWVVVRTKYNTRIHTESDLVAALGVPVLAGIPHDGRFDTHAIAEFSSGGSVAGEAFRKLRTALSFVSIDNPPSVLVVTSAVAAEGKTTVSINLAAALADTGRSVCLVDADLRRPQVAGRLGLNENVGLTDWLSATSVELVDLVQSTATDGLTVLASGSIPPNPAELLQAQRVGEGLRVLAAKFDYVVVDSAPVLPVADTVSLCQWGDGVVLVARSDASRTNEVRDAVAHLAVTETPVLGGVLTDLARDALPYGYGYGYGYALLHSNSDLGESTDVATKIRS</sequence>
<dbReference type="Gene3D" id="3.40.50.300">
    <property type="entry name" value="P-loop containing nucleotide triphosphate hydrolases"/>
    <property type="match status" value="1"/>
</dbReference>
<evidence type="ECO:0000256" key="7">
    <source>
        <dbReference type="ARBA" id="ARBA00022692"/>
    </source>
</evidence>
<evidence type="ECO:0000256" key="8">
    <source>
        <dbReference type="ARBA" id="ARBA00022741"/>
    </source>
</evidence>
<evidence type="ECO:0000313" key="19">
    <source>
        <dbReference type="Proteomes" id="UP000003558"/>
    </source>
</evidence>
<dbReference type="eggNOG" id="COG0489">
    <property type="taxonomic scope" value="Bacteria"/>
</dbReference>
<dbReference type="RefSeq" id="WP_006357359.1">
    <property type="nucleotide sequence ID" value="NZ_BACI01000024.1"/>
</dbReference>
<evidence type="ECO:0000256" key="15">
    <source>
        <dbReference type="SAM" id="Phobius"/>
    </source>
</evidence>
<keyword evidence="5" id="KW-0997">Cell inner membrane</keyword>
<evidence type="ECO:0000256" key="10">
    <source>
        <dbReference type="ARBA" id="ARBA00022840"/>
    </source>
</evidence>
<reference evidence="18 19" key="1">
    <citation type="submission" date="2011-05" db="EMBL/GenBank/DDBJ databases">
        <title>Whole genome shotgun sequence of Gordonia alkanivorans NBRC 16433.</title>
        <authorList>
            <person name="Hosoyama A."/>
            <person name="Nakamura S."/>
            <person name="Takarada H."/>
            <person name="Tsuchikane K."/>
            <person name="Yamazaki S."/>
            <person name="Fujita N."/>
        </authorList>
    </citation>
    <scope>NUCLEOTIDE SEQUENCE [LARGE SCALE GENOMIC DNA]</scope>
    <source>
        <strain evidence="18 19">NBRC 16433</strain>
    </source>
</reference>
<dbReference type="EMBL" id="BACI01000024">
    <property type="protein sequence ID" value="GAA11190.1"/>
    <property type="molecule type" value="Genomic_DNA"/>
</dbReference>
<dbReference type="AlphaFoldDB" id="F9VRF1"/>
<evidence type="ECO:0000256" key="14">
    <source>
        <dbReference type="ARBA" id="ARBA00053015"/>
    </source>
</evidence>
<keyword evidence="12 15" id="KW-0472">Membrane</keyword>
<dbReference type="InterPro" id="IPR005702">
    <property type="entry name" value="Wzc-like_C"/>
</dbReference>
<comment type="catalytic activity">
    <reaction evidence="14">
        <text>L-tyrosyl-[protein] + ATP = O-phospho-L-tyrosyl-[protein] + ADP + H(+)</text>
        <dbReference type="Rhea" id="RHEA:10596"/>
        <dbReference type="Rhea" id="RHEA-COMP:10136"/>
        <dbReference type="Rhea" id="RHEA-COMP:20101"/>
        <dbReference type="ChEBI" id="CHEBI:15378"/>
        <dbReference type="ChEBI" id="CHEBI:30616"/>
        <dbReference type="ChEBI" id="CHEBI:46858"/>
        <dbReference type="ChEBI" id="CHEBI:61978"/>
        <dbReference type="ChEBI" id="CHEBI:456216"/>
    </reaction>
</comment>
<dbReference type="PANTHER" id="PTHR32309:SF31">
    <property type="entry name" value="CAPSULAR EXOPOLYSACCHARIDE FAMILY"/>
    <property type="match status" value="1"/>
</dbReference>
<dbReference type="GO" id="GO:0005886">
    <property type="term" value="C:plasma membrane"/>
    <property type="evidence" value="ECO:0007669"/>
    <property type="project" value="UniProtKB-SubCell"/>
</dbReference>
<dbReference type="GO" id="GO:0005524">
    <property type="term" value="F:ATP binding"/>
    <property type="evidence" value="ECO:0007669"/>
    <property type="project" value="UniProtKB-KW"/>
</dbReference>
<dbReference type="InterPro" id="IPR050445">
    <property type="entry name" value="Bact_polysacc_biosynth/exp"/>
</dbReference>
<comment type="similarity">
    <text evidence="3">Belongs to the etk/wzc family.</text>
</comment>
<evidence type="ECO:0000256" key="2">
    <source>
        <dbReference type="ARBA" id="ARBA00006683"/>
    </source>
</evidence>
<evidence type="ECO:0000259" key="16">
    <source>
        <dbReference type="Pfam" id="PF02706"/>
    </source>
</evidence>
<dbReference type="NCBIfam" id="TIGR01007">
    <property type="entry name" value="eps_fam"/>
    <property type="match status" value="1"/>
</dbReference>
<dbReference type="GO" id="GO:0004713">
    <property type="term" value="F:protein tyrosine kinase activity"/>
    <property type="evidence" value="ECO:0007669"/>
    <property type="project" value="UniProtKB-KW"/>
</dbReference>
<evidence type="ECO:0000313" key="18">
    <source>
        <dbReference type="EMBL" id="GAA11190.1"/>
    </source>
</evidence>
<dbReference type="STRING" id="1027371.GOALK_024_00060"/>
<keyword evidence="9" id="KW-0418">Kinase</keyword>
<protein>
    <submittedName>
        <fullName evidence="18">Uncharacterized protein</fullName>
    </submittedName>
</protein>
<dbReference type="Proteomes" id="UP000003558">
    <property type="component" value="Unassembled WGS sequence"/>
</dbReference>
<keyword evidence="4" id="KW-1003">Cell membrane</keyword>
<dbReference type="InterPro" id="IPR027417">
    <property type="entry name" value="P-loop_NTPase"/>
</dbReference>
<proteinExistence type="inferred from homology"/>
<keyword evidence="6" id="KW-0808">Transferase</keyword>
<dbReference type="Pfam" id="PF02706">
    <property type="entry name" value="Wzz"/>
    <property type="match status" value="1"/>
</dbReference>
<evidence type="ECO:0000256" key="11">
    <source>
        <dbReference type="ARBA" id="ARBA00022989"/>
    </source>
</evidence>
<evidence type="ECO:0000256" key="3">
    <source>
        <dbReference type="ARBA" id="ARBA00008883"/>
    </source>
</evidence>
<gene>
    <name evidence="18" type="ORF">GOALK_024_00060</name>
</gene>
<keyword evidence="13" id="KW-0829">Tyrosine-protein kinase</keyword>
<name>F9VRF1_9ACTN</name>
<comment type="similarity">
    <text evidence="2">Belongs to the CpsC/CapA family.</text>
</comment>
<keyword evidence="11 15" id="KW-1133">Transmembrane helix</keyword>
<evidence type="ECO:0000256" key="1">
    <source>
        <dbReference type="ARBA" id="ARBA00004429"/>
    </source>
</evidence>
<evidence type="ECO:0000256" key="5">
    <source>
        <dbReference type="ARBA" id="ARBA00022519"/>
    </source>
</evidence>
<dbReference type="Pfam" id="PF13614">
    <property type="entry name" value="AAA_31"/>
    <property type="match status" value="1"/>
</dbReference>
<feature type="domain" description="AAA" evidence="17">
    <location>
        <begin position="287"/>
        <end position="406"/>
    </location>
</feature>
<evidence type="ECO:0000256" key="12">
    <source>
        <dbReference type="ARBA" id="ARBA00023136"/>
    </source>
</evidence>
<dbReference type="CDD" id="cd05387">
    <property type="entry name" value="BY-kinase"/>
    <property type="match status" value="1"/>
</dbReference>
<keyword evidence="8" id="KW-0547">Nucleotide-binding</keyword>
<feature type="transmembrane region" description="Helical" evidence="15">
    <location>
        <begin position="190"/>
        <end position="207"/>
    </location>
</feature>
<comment type="subcellular location">
    <subcellularLocation>
        <location evidence="1">Cell inner membrane</location>
        <topology evidence="1">Multi-pass membrane protein</topology>
    </subcellularLocation>
</comment>
<evidence type="ECO:0000256" key="6">
    <source>
        <dbReference type="ARBA" id="ARBA00022679"/>
    </source>
</evidence>
<comment type="caution">
    <text evidence="18">The sequence shown here is derived from an EMBL/GenBank/DDBJ whole genome shotgun (WGS) entry which is preliminary data.</text>
</comment>